<dbReference type="PROSITE" id="PS50883">
    <property type="entry name" value="EAL"/>
    <property type="match status" value="1"/>
</dbReference>
<dbReference type="PANTHER" id="PTHR44757">
    <property type="entry name" value="DIGUANYLATE CYCLASE DGCP"/>
    <property type="match status" value="1"/>
</dbReference>
<dbReference type="GO" id="GO:0071111">
    <property type="term" value="F:cyclic-guanylate-specific phosphodiesterase activity"/>
    <property type="evidence" value="ECO:0007669"/>
    <property type="project" value="UniProtKB-EC"/>
</dbReference>
<dbReference type="InterPro" id="IPR001633">
    <property type="entry name" value="EAL_dom"/>
</dbReference>
<dbReference type="SMART" id="SM00065">
    <property type="entry name" value="GAF"/>
    <property type="match status" value="1"/>
</dbReference>
<dbReference type="SUPFAM" id="SSF141868">
    <property type="entry name" value="EAL domain-like"/>
    <property type="match status" value="1"/>
</dbReference>
<dbReference type="InterPro" id="IPR052155">
    <property type="entry name" value="Biofilm_reg_signaling"/>
</dbReference>
<dbReference type="PROSITE" id="PS50887">
    <property type="entry name" value="GGDEF"/>
    <property type="match status" value="1"/>
</dbReference>
<dbReference type="Proteomes" id="UP000235916">
    <property type="component" value="Unassembled WGS sequence"/>
</dbReference>
<dbReference type="SUPFAM" id="SSF55073">
    <property type="entry name" value="Nucleotide cyclase"/>
    <property type="match status" value="1"/>
</dbReference>
<dbReference type="AlphaFoldDB" id="A0A2N8L0P9"/>
<evidence type="ECO:0000259" key="3">
    <source>
        <dbReference type="PROSITE" id="PS50887"/>
    </source>
</evidence>
<organism evidence="4 5">
    <name type="scientific">Kinneretia aquatilis</name>
    <dbReference type="NCBI Taxonomy" id="2070761"/>
    <lineage>
        <taxon>Bacteria</taxon>
        <taxon>Pseudomonadati</taxon>
        <taxon>Pseudomonadota</taxon>
        <taxon>Betaproteobacteria</taxon>
        <taxon>Burkholderiales</taxon>
        <taxon>Sphaerotilaceae</taxon>
        <taxon>Roseateles</taxon>
    </lineage>
</organism>
<dbReference type="EMBL" id="POSP01000003">
    <property type="protein sequence ID" value="PND39274.1"/>
    <property type="molecule type" value="Genomic_DNA"/>
</dbReference>
<comment type="caution">
    <text evidence="4">The sequence shown here is derived from an EMBL/GenBank/DDBJ whole genome shotgun (WGS) entry which is preliminary data.</text>
</comment>
<comment type="catalytic activity">
    <reaction evidence="1">
        <text>3',3'-c-di-GMP + H2O = 5'-phosphoguanylyl(3'-&gt;5')guanosine + H(+)</text>
        <dbReference type="Rhea" id="RHEA:24902"/>
        <dbReference type="ChEBI" id="CHEBI:15377"/>
        <dbReference type="ChEBI" id="CHEBI:15378"/>
        <dbReference type="ChEBI" id="CHEBI:58754"/>
        <dbReference type="ChEBI" id="CHEBI:58805"/>
        <dbReference type="EC" id="3.1.4.52"/>
    </reaction>
    <physiologicalReaction direction="left-to-right" evidence="1">
        <dbReference type="Rhea" id="RHEA:24903"/>
    </physiologicalReaction>
</comment>
<dbReference type="InterPro" id="IPR035919">
    <property type="entry name" value="EAL_sf"/>
</dbReference>
<gene>
    <name evidence="4" type="ORF">C1O66_18245</name>
</gene>
<dbReference type="CDD" id="cd01949">
    <property type="entry name" value="GGDEF"/>
    <property type="match status" value="1"/>
</dbReference>
<dbReference type="SMART" id="SM00267">
    <property type="entry name" value="GGDEF"/>
    <property type="match status" value="1"/>
</dbReference>
<feature type="domain" description="GGDEF" evidence="3">
    <location>
        <begin position="343"/>
        <end position="476"/>
    </location>
</feature>
<dbReference type="InterPro" id="IPR000160">
    <property type="entry name" value="GGDEF_dom"/>
</dbReference>
<dbReference type="Pfam" id="PF00563">
    <property type="entry name" value="EAL"/>
    <property type="match status" value="1"/>
</dbReference>
<dbReference type="InterPro" id="IPR029016">
    <property type="entry name" value="GAF-like_dom_sf"/>
</dbReference>
<dbReference type="Pfam" id="PF00990">
    <property type="entry name" value="GGDEF"/>
    <property type="match status" value="1"/>
</dbReference>
<dbReference type="InterPro" id="IPR012226">
    <property type="entry name" value="Diguanyl_cyclase/Pdiesterase"/>
</dbReference>
<evidence type="ECO:0000313" key="4">
    <source>
        <dbReference type="EMBL" id="PND39274.1"/>
    </source>
</evidence>
<dbReference type="NCBIfam" id="TIGR00254">
    <property type="entry name" value="GGDEF"/>
    <property type="match status" value="1"/>
</dbReference>
<dbReference type="FunFam" id="3.20.20.450:FF:000001">
    <property type="entry name" value="Cyclic di-GMP phosphodiesterase yahA"/>
    <property type="match status" value="1"/>
</dbReference>
<dbReference type="Pfam" id="PF13185">
    <property type="entry name" value="GAF_2"/>
    <property type="match status" value="1"/>
</dbReference>
<proteinExistence type="predicted"/>
<dbReference type="CDD" id="cd01948">
    <property type="entry name" value="EAL"/>
    <property type="match status" value="1"/>
</dbReference>
<dbReference type="Gene3D" id="3.20.20.450">
    <property type="entry name" value="EAL domain"/>
    <property type="match status" value="1"/>
</dbReference>
<dbReference type="Gene3D" id="3.30.70.270">
    <property type="match status" value="1"/>
</dbReference>
<sequence>MACSLTRSEQAEVQTLTRLASLDAQALCASLDHAFMGLVWVDGQGCIRHANRFFLERAVPADRLADCFPDILDSCWQALLDPSRGAQRESFHAQLRLAAGGLASYELQVQAQGQEPAQAGAVPGVLTLLALRPMDERGERESVAILQRQVLEAVALGRPLPVVMDLLCRRVESLAPDVICSVLAVDAQGRLRPLAAPSLPSSYSNALDGLPIGPAVGSCGTAAWRKQAVEVRDIAEDPLWADYKGLALSVGLGACWSTPILLDGTRVAATFALYYRESREVAPFHRRMVEACAQLCSVALKHDEHLRQIERLAYFDGVTGLPNRSLFHDRLGQALPVAMLSGSPAALLLLDLDRFKTVNDSFGHATGDEVLRQVAARLQACLREADTLARFGGDEFVAWLPGCSGSQAMQVADKLLAALQPPLQLPNQAPLLISASIGISCFPEDGQDPELLFKNADIAMYEAKRAGRNCARFFLPAMNQALDERVALEGALRQALSTQALRLHYQPKLRLSDRAVVGAEALLRWTDPQRGAVPPDKFIPVAEECGLVNALDAWVLEAACEQLARWREQGVAIRAVSVNVSPTRFQQDDVAAHVASLLARHGLRPEQLTLEVTERLLLDHDPRTAGQLAKLFAMGVRLSLDDFGTGYSSLSYLKRLPVSELKLDRSFVRDLETDADDRALASAVLGIGRALGLAVVAEGVETEGQRQILIELGCEEAQGYCFGRPMPVADLEAWLAAPR</sequence>
<evidence type="ECO:0000259" key="2">
    <source>
        <dbReference type="PROSITE" id="PS50883"/>
    </source>
</evidence>
<dbReference type="PIRSF" id="PIRSF005925">
    <property type="entry name" value="Dos"/>
    <property type="match status" value="1"/>
</dbReference>
<dbReference type="FunFam" id="3.30.70.270:FF:000001">
    <property type="entry name" value="Diguanylate cyclase domain protein"/>
    <property type="match status" value="1"/>
</dbReference>
<dbReference type="OrthoDB" id="9813903at2"/>
<feature type="domain" description="EAL" evidence="2">
    <location>
        <begin position="485"/>
        <end position="739"/>
    </location>
</feature>
<dbReference type="Gene3D" id="3.30.450.40">
    <property type="match status" value="1"/>
</dbReference>
<reference evidence="4 5" key="1">
    <citation type="submission" date="2018-01" db="EMBL/GenBank/DDBJ databases">
        <title>Draft genome sequence of Paucibacter aquatile CR182 isolated from freshwater of the Nakdong River.</title>
        <authorList>
            <person name="Choi A."/>
            <person name="Chung E.J."/>
        </authorList>
    </citation>
    <scope>NUCLEOTIDE SEQUENCE [LARGE SCALE GENOMIC DNA]</scope>
    <source>
        <strain evidence="4 5">CR182</strain>
    </source>
</reference>
<evidence type="ECO:0000313" key="5">
    <source>
        <dbReference type="Proteomes" id="UP000235916"/>
    </source>
</evidence>
<dbReference type="InterPro" id="IPR029787">
    <property type="entry name" value="Nucleotide_cyclase"/>
</dbReference>
<name>A0A2N8L0P9_9BURK</name>
<accession>A0A2N8L0P9</accession>
<evidence type="ECO:0000256" key="1">
    <source>
        <dbReference type="ARBA" id="ARBA00051114"/>
    </source>
</evidence>
<dbReference type="PANTHER" id="PTHR44757:SF2">
    <property type="entry name" value="BIOFILM ARCHITECTURE MAINTENANCE PROTEIN MBAA"/>
    <property type="match status" value="1"/>
</dbReference>
<dbReference type="InterPro" id="IPR003018">
    <property type="entry name" value="GAF"/>
</dbReference>
<dbReference type="InterPro" id="IPR043128">
    <property type="entry name" value="Rev_trsase/Diguanyl_cyclase"/>
</dbReference>
<dbReference type="SMART" id="SM00052">
    <property type="entry name" value="EAL"/>
    <property type="match status" value="1"/>
</dbReference>
<dbReference type="GO" id="GO:0071732">
    <property type="term" value="P:cellular response to nitric oxide"/>
    <property type="evidence" value="ECO:0007669"/>
    <property type="project" value="UniProtKB-ARBA"/>
</dbReference>
<protein>
    <submittedName>
        <fullName evidence="4">Bifunctional diguanylate cyclase/phosphodiesterase</fullName>
    </submittedName>
</protein>
<dbReference type="SUPFAM" id="SSF55781">
    <property type="entry name" value="GAF domain-like"/>
    <property type="match status" value="1"/>
</dbReference>
<keyword evidence="5" id="KW-1185">Reference proteome</keyword>